<dbReference type="AlphaFoldDB" id="A0A0M3JEP5"/>
<reference evidence="4 5" key="2">
    <citation type="submission" date="2018-11" db="EMBL/GenBank/DDBJ databases">
        <authorList>
            <consortium name="Pathogen Informatics"/>
        </authorList>
    </citation>
    <scope>NUCLEOTIDE SEQUENCE [LARGE SCALE GENOMIC DNA]</scope>
</reference>
<dbReference type="Proteomes" id="UP000267096">
    <property type="component" value="Unassembled WGS sequence"/>
</dbReference>
<dbReference type="InterPro" id="IPR001190">
    <property type="entry name" value="SRCR"/>
</dbReference>
<evidence type="ECO:0000256" key="2">
    <source>
        <dbReference type="PROSITE-ProRule" id="PRU00196"/>
    </source>
</evidence>
<organism evidence="6">
    <name type="scientific">Anisakis simplex</name>
    <name type="common">Herring worm</name>
    <dbReference type="NCBI Taxonomy" id="6269"/>
    <lineage>
        <taxon>Eukaryota</taxon>
        <taxon>Metazoa</taxon>
        <taxon>Ecdysozoa</taxon>
        <taxon>Nematoda</taxon>
        <taxon>Chromadorea</taxon>
        <taxon>Rhabditida</taxon>
        <taxon>Spirurina</taxon>
        <taxon>Ascaridomorpha</taxon>
        <taxon>Ascaridoidea</taxon>
        <taxon>Anisakidae</taxon>
        <taxon>Anisakis</taxon>
        <taxon>Anisakis simplex complex</taxon>
    </lineage>
</organism>
<keyword evidence="1" id="KW-1015">Disulfide bond</keyword>
<dbReference type="SUPFAM" id="SSF56487">
    <property type="entry name" value="SRCR-like"/>
    <property type="match status" value="1"/>
</dbReference>
<dbReference type="InterPro" id="IPR036772">
    <property type="entry name" value="SRCR-like_dom_sf"/>
</dbReference>
<protein>
    <submittedName>
        <fullName evidence="6">SRCR domain-containing protein</fullName>
    </submittedName>
</protein>
<sequence length="53" mass="6558">MLPYQQMLDYDETRPEFRLIDGPSVRQGKLQVRFRDRWRSVCTQLTKYGKFFR</sequence>
<dbReference type="EMBL" id="UYRR01012081">
    <property type="protein sequence ID" value="VDK26206.1"/>
    <property type="molecule type" value="Genomic_DNA"/>
</dbReference>
<evidence type="ECO:0000313" key="5">
    <source>
        <dbReference type="Proteomes" id="UP000267096"/>
    </source>
</evidence>
<evidence type="ECO:0000256" key="1">
    <source>
        <dbReference type="ARBA" id="ARBA00023157"/>
    </source>
</evidence>
<dbReference type="OrthoDB" id="5850056at2759"/>
<gene>
    <name evidence="4" type="ORF">ASIM_LOCUS5879</name>
</gene>
<keyword evidence="5" id="KW-1185">Reference proteome</keyword>
<name>A0A0M3JEP5_ANISI</name>
<accession>A0A0M3JEP5</accession>
<comment type="caution">
    <text evidence="2">Lacks conserved residue(s) required for the propagation of feature annotation.</text>
</comment>
<evidence type="ECO:0000259" key="3">
    <source>
        <dbReference type="PROSITE" id="PS50287"/>
    </source>
</evidence>
<dbReference type="WBParaSite" id="ASIM_0000609101-mRNA-1">
    <property type="protein sequence ID" value="ASIM_0000609101-mRNA-1"/>
    <property type="gene ID" value="ASIM_0000609101"/>
</dbReference>
<reference evidence="6" key="1">
    <citation type="submission" date="2017-02" db="UniProtKB">
        <authorList>
            <consortium name="WormBaseParasite"/>
        </authorList>
    </citation>
    <scope>IDENTIFICATION</scope>
</reference>
<dbReference type="PROSITE" id="PS50287">
    <property type="entry name" value="SRCR_2"/>
    <property type="match status" value="1"/>
</dbReference>
<evidence type="ECO:0000313" key="6">
    <source>
        <dbReference type="WBParaSite" id="ASIM_0000609101-mRNA-1"/>
    </source>
</evidence>
<proteinExistence type="predicted"/>
<evidence type="ECO:0000313" key="4">
    <source>
        <dbReference type="EMBL" id="VDK26206.1"/>
    </source>
</evidence>
<dbReference type="GO" id="GO:0016020">
    <property type="term" value="C:membrane"/>
    <property type="evidence" value="ECO:0007669"/>
    <property type="project" value="InterPro"/>
</dbReference>
<feature type="domain" description="SRCR" evidence="3">
    <location>
        <begin position="17"/>
        <end position="42"/>
    </location>
</feature>